<evidence type="ECO:0000313" key="18">
    <source>
        <dbReference type="Proteomes" id="UP000305202"/>
    </source>
</evidence>
<dbReference type="PROSITE" id="PS52015">
    <property type="entry name" value="TONB_CTD"/>
    <property type="match status" value="1"/>
</dbReference>
<dbReference type="InterPro" id="IPR006260">
    <property type="entry name" value="TonB/TolA_C"/>
</dbReference>
<keyword evidence="6 14" id="KW-0997">Cell inner membrane</keyword>
<proteinExistence type="inferred from homology"/>
<dbReference type="PRINTS" id="PR01374">
    <property type="entry name" value="TONBPROTEIN"/>
</dbReference>
<dbReference type="Pfam" id="PF16031">
    <property type="entry name" value="TonB_N"/>
    <property type="match status" value="1"/>
</dbReference>
<dbReference type="PANTHER" id="PTHR33446">
    <property type="entry name" value="PROTEIN TONB-RELATED"/>
    <property type="match status" value="1"/>
</dbReference>
<dbReference type="InterPro" id="IPR051045">
    <property type="entry name" value="TonB-dependent_transducer"/>
</dbReference>
<dbReference type="SUPFAM" id="SSF74653">
    <property type="entry name" value="TolA/TonB C-terminal domain"/>
    <property type="match status" value="1"/>
</dbReference>
<reference evidence="17 18" key="1">
    <citation type="submission" date="2019-04" db="EMBL/GenBank/DDBJ databases">
        <authorList>
            <person name="Li M."/>
            <person name="Gao C."/>
        </authorList>
    </citation>
    <scope>NUCLEOTIDE SEQUENCE [LARGE SCALE GENOMIC DNA]</scope>
    <source>
        <strain evidence="17 18">BGMRC 2031</strain>
    </source>
</reference>
<evidence type="ECO:0000256" key="4">
    <source>
        <dbReference type="ARBA" id="ARBA00022448"/>
    </source>
</evidence>
<keyword evidence="8" id="KW-0677">Repeat</keyword>
<sequence>MKTARRFTWPFVASVGLHTSLVAGLLYASIHQFSPPQAVEQPMTVMLTAPAPVSVPAPVPPTVAPTPQPEPVSPPPEPEPQPQPEPEPVSEPPAPVPIPQPKPKPKPVHKEAARPRPSKIKIPAPEQTAPTDNQTSKPAIASAAPPAAPAEHQTGPVVLSRPDPGYPERARALGIEGRVQIEYDVTAAGEVTNLRIISASPRNVFEREIREATRRWRYQSGKPAQNISMTILFKLTGVTSEHH</sequence>
<name>A0ABY2SQV7_9HYPH</name>
<keyword evidence="11" id="KW-1133">Transmembrane helix</keyword>
<evidence type="ECO:0000256" key="15">
    <source>
        <dbReference type="SAM" id="MobiDB-lite"/>
    </source>
</evidence>
<evidence type="ECO:0000256" key="11">
    <source>
        <dbReference type="ARBA" id="ARBA00022989"/>
    </source>
</evidence>
<keyword evidence="4 14" id="KW-0813">Transport</keyword>
<comment type="caution">
    <text evidence="17">The sequence shown here is derived from an EMBL/GenBank/DDBJ whole genome shotgun (WGS) entry which is preliminary data.</text>
</comment>
<dbReference type="Proteomes" id="UP000305202">
    <property type="component" value="Unassembled WGS sequence"/>
</dbReference>
<keyword evidence="18" id="KW-1185">Reference proteome</keyword>
<dbReference type="Gene3D" id="3.30.2420.10">
    <property type="entry name" value="TonB"/>
    <property type="match status" value="1"/>
</dbReference>
<evidence type="ECO:0000256" key="8">
    <source>
        <dbReference type="ARBA" id="ARBA00022737"/>
    </source>
</evidence>
<keyword evidence="10 14" id="KW-0735">Signal-anchor</keyword>
<evidence type="ECO:0000313" key="17">
    <source>
        <dbReference type="EMBL" id="TKI08142.1"/>
    </source>
</evidence>
<organism evidence="17 18">
    <name type="scientific">Martelella alba</name>
    <dbReference type="NCBI Taxonomy" id="2590451"/>
    <lineage>
        <taxon>Bacteria</taxon>
        <taxon>Pseudomonadati</taxon>
        <taxon>Pseudomonadota</taxon>
        <taxon>Alphaproteobacteria</taxon>
        <taxon>Hyphomicrobiales</taxon>
        <taxon>Aurantimonadaceae</taxon>
        <taxon>Martelella</taxon>
    </lineage>
</organism>
<protein>
    <recommendedName>
        <fullName evidence="3 14">Protein TonB</fullName>
    </recommendedName>
</protein>
<dbReference type="PANTHER" id="PTHR33446:SF8">
    <property type="entry name" value="PROTEIN TONB"/>
    <property type="match status" value="1"/>
</dbReference>
<keyword evidence="9 14" id="KW-0653">Protein transport</keyword>
<evidence type="ECO:0000256" key="2">
    <source>
        <dbReference type="ARBA" id="ARBA00006555"/>
    </source>
</evidence>
<evidence type="ECO:0000256" key="9">
    <source>
        <dbReference type="ARBA" id="ARBA00022927"/>
    </source>
</evidence>
<dbReference type="InterPro" id="IPR049924">
    <property type="entry name" value="TonB_pro-rich"/>
</dbReference>
<evidence type="ECO:0000256" key="6">
    <source>
        <dbReference type="ARBA" id="ARBA00022519"/>
    </source>
</evidence>
<comment type="similarity">
    <text evidence="2 14">Belongs to the TonB family.</text>
</comment>
<comment type="function">
    <text evidence="14">Interacts with outer membrane receptor proteins that carry out high-affinity binding and energy dependent uptake into the periplasmic space of specific substrates. It could act to transduce energy from the cytoplasmic membrane to specific energy-requiring processes in the outer membrane, resulting in the release into the periplasm of ligands bound by these outer membrane proteins.</text>
</comment>
<dbReference type="InterPro" id="IPR003538">
    <property type="entry name" value="TonB"/>
</dbReference>
<evidence type="ECO:0000259" key="16">
    <source>
        <dbReference type="PROSITE" id="PS52015"/>
    </source>
</evidence>
<dbReference type="Pfam" id="PF03544">
    <property type="entry name" value="TonB_C"/>
    <property type="match status" value="1"/>
</dbReference>
<keyword evidence="12" id="KW-0472">Membrane</keyword>
<evidence type="ECO:0000256" key="10">
    <source>
        <dbReference type="ARBA" id="ARBA00022968"/>
    </source>
</evidence>
<feature type="region of interest" description="Disordered" evidence="15">
    <location>
        <begin position="55"/>
        <end position="163"/>
    </location>
</feature>
<accession>A0ABY2SQV7</accession>
<gene>
    <name evidence="17" type="ORF">FCN80_03030</name>
</gene>
<evidence type="ECO:0000256" key="5">
    <source>
        <dbReference type="ARBA" id="ARBA00022475"/>
    </source>
</evidence>
<evidence type="ECO:0000256" key="12">
    <source>
        <dbReference type="ARBA" id="ARBA00023136"/>
    </source>
</evidence>
<comment type="subunit">
    <text evidence="13">Homodimer. Forms a complex with the accessory proteins ExbB and ExbD.</text>
</comment>
<dbReference type="EMBL" id="SZPQ01000002">
    <property type="protein sequence ID" value="TKI08142.1"/>
    <property type="molecule type" value="Genomic_DNA"/>
</dbReference>
<comment type="subcellular location">
    <subcellularLocation>
        <location evidence="1 14">Cell inner membrane</location>
        <topology evidence="1 14">Single-pass membrane protein</topology>
        <orientation evidence="1 14">Periplasmic side</orientation>
    </subcellularLocation>
</comment>
<feature type="domain" description="TonB C-terminal" evidence="16">
    <location>
        <begin position="151"/>
        <end position="242"/>
    </location>
</feature>
<keyword evidence="7" id="KW-0812">Transmembrane</keyword>
<dbReference type="InterPro" id="IPR037682">
    <property type="entry name" value="TonB_C"/>
</dbReference>
<feature type="compositionally biased region" description="Polar residues" evidence="15">
    <location>
        <begin position="128"/>
        <end position="137"/>
    </location>
</feature>
<feature type="compositionally biased region" description="Pro residues" evidence="15">
    <location>
        <begin position="55"/>
        <end position="102"/>
    </location>
</feature>
<evidence type="ECO:0000256" key="7">
    <source>
        <dbReference type="ARBA" id="ARBA00022692"/>
    </source>
</evidence>
<evidence type="ECO:0000256" key="3">
    <source>
        <dbReference type="ARBA" id="ARBA00022362"/>
    </source>
</evidence>
<evidence type="ECO:0000256" key="13">
    <source>
        <dbReference type="ARBA" id="ARBA00025849"/>
    </source>
</evidence>
<keyword evidence="5 14" id="KW-1003">Cell membrane</keyword>
<dbReference type="NCBIfam" id="TIGR01352">
    <property type="entry name" value="tonB_Cterm"/>
    <property type="match status" value="1"/>
</dbReference>
<evidence type="ECO:0000256" key="14">
    <source>
        <dbReference type="RuleBase" id="RU362123"/>
    </source>
</evidence>
<evidence type="ECO:0000256" key="1">
    <source>
        <dbReference type="ARBA" id="ARBA00004383"/>
    </source>
</evidence>